<gene>
    <name evidence="2" type="ORF">E2C01_049037</name>
</gene>
<dbReference type="AlphaFoldDB" id="A0A5B7GCV2"/>
<evidence type="ECO:0000313" key="3">
    <source>
        <dbReference type="Proteomes" id="UP000324222"/>
    </source>
</evidence>
<accession>A0A5B7GCV2</accession>
<protein>
    <submittedName>
        <fullName evidence="2">Uncharacterized protein</fullName>
    </submittedName>
</protein>
<name>A0A5B7GCV2_PORTR</name>
<proteinExistence type="predicted"/>
<keyword evidence="3" id="KW-1185">Reference proteome</keyword>
<sequence>MPECYDHLYSGEQLVQHPTRIPDRLGDMPNIFYFFLTSNPSAYAVTLSSPYGSSNHNLISTSCPTSPLPPQNPPKQRCL</sequence>
<dbReference type="Proteomes" id="UP000324222">
    <property type="component" value="Unassembled WGS sequence"/>
</dbReference>
<evidence type="ECO:0000256" key="1">
    <source>
        <dbReference type="SAM" id="MobiDB-lite"/>
    </source>
</evidence>
<comment type="caution">
    <text evidence="2">The sequence shown here is derived from an EMBL/GenBank/DDBJ whole genome shotgun (WGS) entry which is preliminary data.</text>
</comment>
<organism evidence="2 3">
    <name type="scientific">Portunus trituberculatus</name>
    <name type="common">Swimming crab</name>
    <name type="synonym">Neptunus trituberculatus</name>
    <dbReference type="NCBI Taxonomy" id="210409"/>
    <lineage>
        <taxon>Eukaryota</taxon>
        <taxon>Metazoa</taxon>
        <taxon>Ecdysozoa</taxon>
        <taxon>Arthropoda</taxon>
        <taxon>Crustacea</taxon>
        <taxon>Multicrustacea</taxon>
        <taxon>Malacostraca</taxon>
        <taxon>Eumalacostraca</taxon>
        <taxon>Eucarida</taxon>
        <taxon>Decapoda</taxon>
        <taxon>Pleocyemata</taxon>
        <taxon>Brachyura</taxon>
        <taxon>Eubrachyura</taxon>
        <taxon>Portunoidea</taxon>
        <taxon>Portunidae</taxon>
        <taxon>Portuninae</taxon>
        <taxon>Portunus</taxon>
    </lineage>
</organism>
<reference evidence="2 3" key="1">
    <citation type="submission" date="2019-05" db="EMBL/GenBank/DDBJ databases">
        <title>Another draft genome of Portunus trituberculatus and its Hox gene families provides insights of decapod evolution.</title>
        <authorList>
            <person name="Jeong J.-H."/>
            <person name="Song I."/>
            <person name="Kim S."/>
            <person name="Choi T."/>
            <person name="Kim D."/>
            <person name="Ryu S."/>
            <person name="Kim W."/>
        </authorList>
    </citation>
    <scope>NUCLEOTIDE SEQUENCE [LARGE SCALE GENOMIC DNA]</scope>
    <source>
        <tissue evidence="2">Muscle</tissue>
    </source>
</reference>
<feature type="region of interest" description="Disordered" evidence="1">
    <location>
        <begin position="60"/>
        <end position="79"/>
    </location>
</feature>
<dbReference type="EMBL" id="VSRR010012894">
    <property type="protein sequence ID" value="MPC55103.1"/>
    <property type="molecule type" value="Genomic_DNA"/>
</dbReference>
<evidence type="ECO:0000313" key="2">
    <source>
        <dbReference type="EMBL" id="MPC55103.1"/>
    </source>
</evidence>